<keyword evidence="4 5" id="KW-0472">Membrane</keyword>
<dbReference type="GO" id="GO:0005886">
    <property type="term" value="C:plasma membrane"/>
    <property type="evidence" value="ECO:0007669"/>
    <property type="project" value="UniProtKB-SubCell"/>
</dbReference>
<dbReference type="SUPFAM" id="SSF103473">
    <property type="entry name" value="MFS general substrate transporter"/>
    <property type="match status" value="1"/>
</dbReference>
<protein>
    <submittedName>
        <fullName evidence="7">MFS transporter</fullName>
    </submittedName>
</protein>
<dbReference type="InterPro" id="IPR011701">
    <property type="entry name" value="MFS"/>
</dbReference>
<sequence>MSYRSLVRVAGPGFFALGYLARLPYAMTTLATLMLLQAATGSYAFAGLAAGAQGVAVTVGGPAVGTLADRLGHRAVLVAVPVADLAAVGLLLAATGLGRAAMLAAAVLVGLTQPQVGPLVRVRWSRLLRARGVPGLVPTALSYEAAADETSFVLGPALVGLLTPLPGPFGTATAPTAGVGLLLAAATVPFAARYCRPARPGPAHAEAGGGRLRRRALGGMVVAMVSMGAVFGAVQTGVTAYARDLAQPELAGLVYAEFGIGSALAGAACAWLPSAFTLRRRYLVFAGALLAGTVCLAAGARLGAVEVAVAVASVTVAPYMTCLYALTEQLAPPSRATTAMTVLCAGGPLGTAAGQALAGVLAERYGAAGAFAAAPLAAGIALLLAVALLLADRGRGVWVAGRRPAATRSVPPDA</sequence>
<evidence type="ECO:0000256" key="5">
    <source>
        <dbReference type="SAM" id="Phobius"/>
    </source>
</evidence>
<reference evidence="7" key="1">
    <citation type="submission" date="2021-01" db="EMBL/GenBank/DDBJ databases">
        <title>Whole genome shotgun sequence of Actinocatenispora rupis NBRC 107355.</title>
        <authorList>
            <person name="Komaki H."/>
            <person name="Tamura T."/>
        </authorList>
    </citation>
    <scope>NUCLEOTIDE SEQUENCE</scope>
    <source>
        <strain evidence="7">NBRC 107355</strain>
    </source>
</reference>
<organism evidence="7 8">
    <name type="scientific">Actinocatenispora rupis</name>
    <dbReference type="NCBI Taxonomy" id="519421"/>
    <lineage>
        <taxon>Bacteria</taxon>
        <taxon>Bacillati</taxon>
        <taxon>Actinomycetota</taxon>
        <taxon>Actinomycetes</taxon>
        <taxon>Micromonosporales</taxon>
        <taxon>Micromonosporaceae</taxon>
        <taxon>Actinocatenispora</taxon>
    </lineage>
</organism>
<dbReference type="GO" id="GO:0022857">
    <property type="term" value="F:transmembrane transporter activity"/>
    <property type="evidence" value="ECO:0007669"/>
    <property type="project" value="InterPro"/>
</dbReference>
<dbReference type="InterPro" id="IPR020846">
    <property type="entry name" value="MFS_dom"/>
</dbReference>
<proteinExistence type="predicted"/>
<feature type="transmembrane region" description="Helical" evidence="5">
    <location>
        <begin position="307"/>
        <end position="326"/>
    </location>
</feature>
<evidence type="ECO:0000256" key="4">
    <source>
        <dbReference type="ARBA" id="ARBA00023136"/>
    </source>
</evidence>
<feature type="transmembrane region" description="Helical" evidence="5">
    <location>
        <begin position="42"/>
        <end position="64"/>
    </location>
</feature>
<comment type="caution">
    <text evidence="7">The sequence shown here is derived from an EMBL/GenBank/DDBJ whole genome shotgun (WGS) entry which is preliminary data.</text>
</comment>
<keyword evidence="8" id="KW-1185">Reference proteome</keyword>
<keyword evidence="2 5" id="KW-0812">Transmembrane</keyword>
<evidence type="ECO:0000313" key="8">
    <source>
        <dbReference type="Proteomes" id="UP000612808"/>
    </source>
</evidence>
<evidence type="ECO:0000259" key="6">
    <source>
        <dbReference type="PROSITE" id="PS50850"/>
    </source>
</evidence>
<feature type="transmembrane region" description="Helical" evidence="5">
    <location>
        <begin position="76"/>
        <end position="94"/>
    </location>
</feature>
<feature type="domain" description="Major facilitator superfamily (MFS) profile" evidence="6">
    <location>
        <begin position="216"/>
        <end position="414"/>
    </location>
</feature>
<feature type="transmembrane region" description="Helical" evidence="5">
    <location>
        <begin position="221"/>
        <end position="242"/>
    </location>
</feature>
<dbReference type="EMBL" id="BOMB01000004">
    <property type="protein sequence ID" value="GID10145.1"/>
    <property type="molecule type" value="Genomic_DNA"/>
</dbReference>
<evidence type="ECO:0000256" key="2">
    <source>
        <dbReference type="ARBA" id="ARBA00022692"/>
    </source>
</evidence>
<evidence type="ECO:0000313" key="7">
    <source>
        <dbReference type="EMBL" id="GID10145.1"/>
    </source>
</evidence>
<evidence type="ECO:0000256" key="1">
    <source>
        <dbReference type="ARBA" id="ARBA00004651"/>
    </source>
</evidence>
<accession>A0A8J3NAW8</accession>
<dbReference type="Proteomes" id="UP000612808">
    <property type="component" value="Unassembled WGS sequence"/>
</dbReference>
<dbReference type="Gene3D" id="1.20.1250.20">
    <property type="entry name" value="MFS general substrate transporter like domains"/>
    <property type="match status" value="2"/>
</dbReference>
<dbReference type="AlphaFoldDB" id="A0A8J3NAW8"/>
<feature type="transmembrane region" description="Helical" evidence="5">
    <location>
        <begin position="12"/>
        <end position="36"/>
    </location>
</feature>
<name>A0A8J3NAW8_9ACTN</name>
<evidence type="ECO:0000256" key="3">
    <source>
        <dbReference type="ARBA" id="ARBA00022989"/>
    </source>
</evidence>
<comment type="subcellular location">
    <subcellularLocation>
        <location evidence="1">Cell membrane</location>
        <topology evidence="1">Multi-pass membrane protein</topology>
    </subcellularLocation>
</comment>
<dbReference type="PANTHER" id="PTHR23542">
    <property type="match status" value="1"/>
</dbReference>
<dbReference type="PROSITE" id="PS50850">
    <property type="entry name" value="MFS"/>
    <property type="match status" value="1"/>
</dbReference>
<dbReference type="Pfam" id="PF07690">
    <property type="entry name" value="MFS_1"/>
    <property type="match status" value="1"/>
</dbReference>
<gene>
    <name evidence="7" type="ORF">Aru02nite_10340</name>
</gene>
<feature type="transmembrane region" description="Helical" evidence="5">
    <location>
        <begin position="338"/>
        <end position="362"/>
    </location>
</feature>
<feature type="transmembrane region" description="Helical" evidence="5">
    <location>
        <begin position="254"/>
        <end position="275"/>
    </location>
</feature>
<keyword evidence="3 5" id="KW-1133">Transmembrane helix</keyword>
<feature type="transmembrane region" description="Helical" evidence="5">
    <location>
        <begin position="282"/>
        <end position="301"/>
    </location>
</feature>
<feature type="transmembrane region" description="Helical" evidence="5">
    <location>
        <begin position="368"/>
        <end position="391"/>
    </location>
</feature>
<dbReference type="InterPro" id="IPR036259">
    <property type="entry name" value="MFS_trans_sf"/>
</dbReference>
<dbReference type="PANTHER" id="PTHR23542:SF1">
    <property type="entry name" value="MAJOR FACILITATOR SUPERFAMILY (MFS) PROFILE DOMAIN-CONTAINING PROTEIN"/>
    <property type="match status" value="1"/>
</dbReference>